<reference evidence="4" key="1">
    <citation type="journal article" date="2011" name="MBio">
        <title>Novel metabolic attributes of the genus Cyanothece, comprising a group of unicellular nitrogen-fixing Cyanobacteria.</title>
        <authorList>
            <person name="Bandyopadhyay A."/>
            <person name="Elvitigala T."/>
            <person name="Welsh E."/>
            <person name="Stockel J."/>
            <person name="Liberton M."/>
            <person name="Min H."/>
            <person name="Sherman L.A."/>
            <person name="Pakrasi H.B."/>
        </authorList>
    </citation>
    <scope>NUCLEOTIDE SEQUENCE [LARGE SCALE GENOMIC DNA]</scope>
    <source>
        <strain evidence="4">PCC 7424</strain>
    </source>
</reference>
<accession>B7KEP6</accession>
<dbReference type="Pfam" id="PF00561">
    <property type="entry name" value="Abhydrolase_1"/>
    <property type="match status" value="1"/>
</dbReference>
<evidence type="ECO:0000256" key="1">
    <source>
        <dbReference type="SAM" id="Phobius"/>
    </source>
</evidence>
<dbReference type="STRING" id="65393.PCC7424_0610"/>
<dbReference type="RefSeq" id="WP_012598018.1">
    <property type="nucleotide sequence ID" value="NC_011729.1"/>
</dbReference>
<dbReference type="EMBL" id="CP001291">
    <property type="protein sequence ID" value="ACK69071.1"/>
    <property type="molecule type" value="Genomic_DNA"/>
</dbReference>
<evidence type="ECO:0000259" key="2">
    <source>
        <dbReference type="Pfam" id="PF00561"/>
    </source>
</evidence>
<dbReference type="AlphaFoldDB" id="B7KEP6"/>
<sequence length="323" mass="36954">MNFQGWFLIITTFYHGLTTLVENRRDKPLGERIDVGGYYLHLYLKGQGSPTVIIEHSLGGIDGYFLIDQIAPLTQVCIYDRAGYGWSDNSPKKRCSEEIVRELNLLLEKAEIKPPYILVGNSFGSYNVRLFAHYFPQKVLGLVLTDGLHESEMLKMPLLLRGLKYFFGSGFVVSILGSSLGLVRVLGHLKIFELIKPELKNFPPQIIQTVKRSFYRPKHWLTMGREIWNLNLSGHQVSKANNLGDLPIISLKSKTFFKASILNFYLPINTVNKFRDKMHNNLLNLSSNSQQLPAENSSHFIWIDQPEKIVEAIQLLLIKTEFK</sequence>
<evidence type="ECO:0000313" key="4">
    <source>
        <dbReference type="Proteomes" id="UP000002384"/>
    </source>
</evidence>
<feature type="transmembrane region" description="Helical" evidence="1">
    <location>
        <begin position="165"/>
        <end position="187"/>
    </location>
</feature>
<dbReference type="SUPFAM" id="SSF53474">
    <property type="entry name" value="alpha/beta-Hydrolases"/>
    <property type="match status" value="1"/>
</dbReference>
<keyword evidence="4" id="KW-1185">Reference proteome</keyword>
<dbReference type="InterPro" id="IPR000073">
    <property type="entry name" value="AB_hydrolase_1"/>
</dbReference>
<proteinExistence type="predicted"/>
<dbReference type="InterPro" id="IPR029058">
    <property type="entry name" value="AB_hydrolase_fold"/>
</dbReference>
<name>B7KEP6_GLOC7</name>
<dbReference type="OrthoDB" id="59888at2"/>
<keyword evidence="1" id="KW-0812">Transmembrane</keyword>
<protein>
    <submittedName>
        <fullName evidence="3">Alpha/beta hydrolase fold protein</fullName>
    </submittedName>
</protein>
<keyword evidence="1" id="KW-0472">Membrane</keyword>
<dbReference type="eggNOG" id="COG0596">
    <property type="taxonomic scope" value="Bacteria"/>
</dbReference>
<organism evidence="3 4">
    <name type="scientific">Gloeothece citriformis (strain PCC 7424)</name>
    <name type="common">Cyanothece sp. (strain PCC 7424)</name>
    <dbReference type="NCBI Taxonomy" id="65393"/>
    <lineage>
        <taxon>Bacteria</taxon>
        <taxon>Bacillati</taxon>
        <taxon>Cyanobacteriota</taxon>
        <taxon>Cyanophyceae</taxon>
        <taxon>Oscillatoriophycideae</taxon>
        <taxon>Chroococcales</taxon>
        <taxon>Aphanothecaceae</taxon>
        <taxon>Gloeothece</taxon>
        <taxon>Gloeothece citriformis</taxon>
    </lineage>
</organism>
<gene>
    <name evidence="3" type="ordered locus">PCC7424_0610</name>
</gene>
<evidence type="ECO:0000313" key="3">
    <source>
        <dbReference type="EMBL" id="ACK69071.1"/>
    </source>
</evidence>
<keyword evidence="3" id="KW-0378">Hydrolase</keyword>
<dbReference type="HOGENOM" id="CLU_020336_9_0_3"/>
<dbReference type="KEGG" id="cyc:PCC7424_0610"/>
<dbReference type="GO" id="GO:0016787">
    <property type="term" value="F:hydrolase activity"/>
    <property type="evidence" value="ECO:0007669"/>
    <property type="project" value="UniProtKB-KW"/>
</dbReference>
<dbReference type="Gene3D" id="3.40.50.1820">
    <property type="entry name" value="alpha/beta hydrolase"/>
    <property type="match status" value="1"/>
</dbReference>
<dbReference type="Proteomes" id="UP000002384">
    <property type="component" value="Chromosome"/>
</dbReference>
<keyword evidence="1" id="KW-1133">Transmembrane helix</keyword>
<feature type="domain" description="AB hydrolase-1" evidence="2">
    <location>
        <begin position="50"/>
        <end position="151"/>
    </location>
</feature>